<organism evidence="2 3">
    <name type="scientific">Alteribacter keqinensis</name>
    <dbReference type="NCBI Taxonomy" id="2483800"/>
    <lineage>
        <taxon>Bacteria</taxon>
        <taxon>Bacillati</taxon>
        <taxon>Bacillota</taxon>
        <taxon>Bacilli</taxon>
        <taxon>Bacillales</taxon>
        <taxon>Bacillaceae</taxon>
        <taxon>Alteribacter</taxon>
    </lineage>
</organism>
<dbReference type="Gene3D" id="1.10.260.40">
    <property type="entry name" value="lambda repressor-like DNA-binding domains"/>
    <property type="match status" value="1"/>
</dbReference>
<comment type="caution">
    <text evidence="2">The sequence shown here is derived from an EMBL/GenBank/DDBJ whole genome shotgun (WGS) entry which is preliminary data.</text>
</comment>
<dbReference type="Pfam" id="PF13560">
    <property type="entry name" value="HTH_31"/>
    <property type="match status" value="1"/>
</dbReference>
<dbReference type="SMART" id="SM00530">
    <property type="entry name" value="HTH_XRE"/>
    <property type="match status" value="1"/>
</dbReference>
<dbReference type="OrthoDB" id="2615321at2"/>
<protein>
    <submittedName>
        <fullName evidence="2">XRE family transcriptional regulator</fullName>
    </submittedName>
</protein>
<gene>
    <name evidence="2" type="ORF">EBO34_00810</name>
</gene>
<reference evidence="2 3" key="1">
    <citation type="submission" date="2018-10" db="EMBL/GenBank/DDBJ databases">
        <title>Bacillus Keqinensis sp. nov., a moderately halophilic bacterium isolated from a saline-alkaline lake.</title>
        <authorList>
            <person name="Wang H."/>
        </authorList>
    </citation>
    <scope>NUCLEOTIDE SEQUENCE [LARGE SCALE GENOMIC DNA]</scope>
    <source>
        <strain evidence="2 3">KQ-3</strain>
    </source>
</reference>
<dbReference type="CDD" id="cd00093">
    <property type="entry name" value="HTH_XRE"/>
    <property type="match status" value="1"/>
</dbReference>
<dbReference type="SUPFAM" id="SSF47413">
    <property type="entry name" value="lambda repressor-like DNA-binding domains"/>
    <property type="match status" value="1"/>
</dbReference>
<dbReference type="InterPro" id="IPR010982">
    <property type="entry name" value="Lambda_DNA-bd_dom_sf"/>
</dbReference>
<sequence length="111" mass="12872">MINMGQLIRRLRTENEYGLNDFAREIGVSPGYLSQLETGKTNNIEWETLAKIDNMLGLFTYSSPFKADDPFVFEMEKSFKELKELAEKHPNEADYLLTSLRHGLTFFRSQS</sequence>
<dbReference type="InterPro" id="IPR001387">
    <property type="entry name" value="Cro/C1-type_HTH"/>
</dbReference>
<dbReference type="Proteomes" id="UP000278746">
    <property type="component" value="Unassembled WGS sequence"/>
</dbReference>
<name>A0A3M7TVX3_9BACI</name>
<dbReference type="PROSITE" id="PS50943">
    <property type="entry name" value="HTH_CROC1"/>
    <property type="match status" value="1"/>
</dbReference>
<proteinExistence type="predicted"/>
<evidence type="ECO:0000313" key="2">
    <source>
        <dbReference type="EMBL" id="RNA68545.1"/>
    </source>
</evidence>
<dbReference type="EMBL" id="RHIB01000001">
    <property type="protein sequence ID" value="RNA68545.1"/>
    <property type="molecule type" value="Genomic_DNA"/>
</dbReference>
<keyword evidence="3" id="KW-1185">Reference proteome</keyword>
<dbReference type="GO" id="GO:0003677">
    <property type="term" value="F:DNA binding"/>
    <property type="evidence" value="ECO:0007669"/>
    <property type="project" value="InterPro"/>
</dbReference>
<accession>A0A3M7TVX3</accession>
<evidence type="ECO:0000259" key="1">
    <source>
        <dbReference type="PROSITE" id="PS50943"/>
    </source>
</evidence>
<dbReference type="AlphaFoldDB" id="A0A3M7TVX3"/>
<evidence type="ECO:0000313" key="3">
    <source>
        <dbReference type="Proteomes" id="UP000278746"/>
    </source>
</evidence>
<feature type="domain" description="HTH cro/C1-type" evidence="1">
    <location>
        <begin position="8"/>
        <end position="62"/>
    </location>
</feature>